<organism evidence="1 2">
    <name type="scientific">Solanum commersonii</name>
    <name type="common">Commerson's wild potato</name>
    <name type="synonym">Commerson's nightshade</name>
    <dbReference type="NCBI Taxonomy" id="4109"/>
    <lineage>
        <taxon>Eukaryota</taxon>
        <taxon>Viridiplantae</taxon>
        <taxon>Streptophyta</taxon>
        <taxon>Embryophyta</taxon>
        <taxon>Tracheophyta</taxon>
        <taxon>Spermatophyta</taxon>
        <taxon>Magnoliopsida</taxon>
        <taxon>eudicotyledons</taxon>
        <taxon>Gunneridae</taxon>
        <taxon>Pentapetalae</taxon>
        <taxon>asterids</taxon>
        <taxon>lamiids</taxon>
        <taxon>Solanales</taxon>
        <taxon>Solanaceae</taxon>
        <taxon>Solanoideae</taxon>
        <taxon>Solaneae</taxon>
        <taxon>Solanum</taxon>
    </lineage>
</organism>
<comment type="caution">
    <text evidence="1">The sequence shown here is derived from an EMBL/GenBank/DDBJ whole genome shotgun (WGS) entry which is preliminary data.</text>
</comment>
<dbReference type="OrthoDB" id="1808172at2759"/>
<protein>
    <submittedName>
        <fullName evidence="1">Uncharacterized protein</fullName>
    </submittedName>
</protein>
<sequence>MKKGIISKSEAIALYMEEVKRDLMKNLYFDIKDDTSMASGVVRDICREKGQDIDDEEEDLETILKRYQKQMEESSTSTTDKGRNKI</sequence>
<dbReference type="Proteomes" id="UP000824120">
    <property type="component" value="Chromosome 1"/>
</dbReference>
<evidence type="ECO:0000313" key="1">
    <source>
        <dbReference type="EMBL" id="KAG5631794.1"/>
    </source>
</evidence>
<keyword evidence="2" id="KW-1185">Reference proteome</keyword>
<dbReference type="AlphaFoldDB" id="A0A9J6B5A9"/>
<proteinExistence type="predicted"/>
<dbReference type="EMBL" id="JACXVP010000001">
    <property type="protein sequence ID" value="KAG5631794.1"/>
    <property type="molecule type" value="Genomic_DNA"/>
</dbReference>
<reference evidence="1 2" key="1">
    <citation type="submission" date="2020-09" db="EMBL/GenBank/DDBJ databases">
        <title>De no assembly of potato wild relative species, Solanum commersonii.</title>
        <authorList>
            <person name="Cho K."/>
        </authorList>
    </citation>
    <scope>NUCLEOTIDE SEQUENCE [LARGE SCALE GENOMIC DNA]</scope>
    <source>
        <strain evidence="1">LZ3.2</strain>
        <tissue evidence="1">Leaf</tissue>
    </source>
</reference>
<accession>A0A9J6B5A9</accession>
<gene>
    <name evidence="1" type="ORF">H5410_003511</name>
</gene>
<name>A0A9J6B5A9_SOLCO</name>
<evidence type="ECO:0000313" key="2">
    <source>
        <dbReference type="Proteomes" id="UP000824120"/>
    </source>
</evidence>